<evidence type="ECO:0000313" key="6">
    <source>
        <dbReference type="Proteomes" id="UP000315925"/>
    </source>
</evidence>
<name>A0A0C1UQH1_9BACT</name>
<dbReference type="SUPFAM" id="SSF53756">
    <property type="entry name" value="UDP-Glycosyltransferase/glycogen phosphorylase"/>
    <property type="match status" value="1"/>
</dbReference>
<reference evidence="3 5" key="1">
    <citation type="submission" date="2014-08" db="EMBL/GenBank/DDBJ databases">
        <title>Methylacidiphilum kamchatkense strain Kam1 draft genome sequence.</title>
        <authorList>
            <person name="Birkeland N.-K."/>
            <person name="Erikstad H.A."/>
        </authorList>
    </citation>
    <scope>NUCLEOTIDE SEQUENCE [LARGE SCALE GENOMIC DNA]</scope>
    <source>
        <strain evidence="3 5">Kam1</strain>
    </source>
</reference>
<proteinExistence type="predicted"/>
<dbReference type="InterPro" id="IPR050194">
    <property type="entry name" value="Glycosyltransferase_grp1"/>
</dbReference>
<reference evidence="4" key="2">
    <citation type="journal article" date="2019" name="BMC Genomics">
        <title>Complete genome sequence analysis of the thermoacidophilic verrucomicrobial methanotroph 'Candidatus Methylacidiphilum kamchatkense' strain Kam1 and comparison with its closest relatives.</title>
        <authorList>
            <person name="Kruse T."/>
            <person name="Ratnadevi C.M."/>
            <person name="Erikstad H.A."/>
            <person name="Birkeland N.K."/>
        </authorList>
    </citation>
    <scope>NUCLEOTIDE SEQUENCE</scope>
    <source>
        <strain evidence="4">Kam1</strain>
    </source>
</reference>
<evidence type="ECO:0000259" key="1">
    <source>
        <dbReference type="Pfam" id="PF00534"/>
    </source>
</evidence>
<keyword evidence="4" id="KW-0808">Transferase</keyword>
<dbReference type="Proteomes" id="UP000315925">
    <property type="component" value="Chromosome"/>
</dbReference>
<dbReference type="KEGG" id="mkc:kam1_755"/>
<dbReference type="GO" id="GO:0016757">
    <property type="term" value="F:glycosyltransferase activity"/>
    <property type="evidence" value="ECO:0007669"/>
    <property type="project" value="InterPro"/>
</dbReference>
<reference evidence="6" key="3">
    <citation type="submission" date="2019-03" db="EMBL/GenBank/DDBJ databases">
        <title>Complete genome of Methylacidiphilum kamchatkense Kam1.</title>
        <authorList>
            <person name="Kruse T."/>
            <person name="Murarilal Ratnadevi C."/>
            <person name="Erikstad H.-A."/>
            <person name="Birkeland N.-K."/>
        </authorList>
    </citation>
    <scope>NUCLEOTIDE SEQUENCE [LARGE SCALE GENOMIC DNA]</scope>
    <source>
        <strain evidence="6">kam1</strain>
    </source>
</reference>
<accession>A0A0C1UQH1</accession>
<sequence>MRIAQVASLYEPVPPPRYGGTERIISYLTEELVSQGHDVSLFASGDSKTSARLISIIPRALWEDVTPCANPSIYHILLLEEVIKHKEEFDIIHFHTDFFHFPIFRRMNVPHLTTPHGRMDFPEYIRFFSNFNDMPLSSISYSQKKPLPLARWIGTVHHGLPLSLYQLNENPSDYIVFLGRISPEKGVDDALQIARKAGVKLKIAARVGLGDDAYFEKLLPEFKKENIEYLGEITDKEKNELLGGALALVFPVCWPEPFGLSMIEAMACGTPVIAYPCGSIPEVVDHGITGWIVKDVEEAVDALRQIHKIDRKKCRQRFEMRFSARKMAESYLTLYQKLIAGPSQ</sequence>
<dbReference type="Gene3D" id="3.40.50.2000">
    <property type="entry name" value="Glycogen Phosphorylase B"/>
    <property type="match status" value="2"/>
</dbReference>
<dbReference type="OrthoDB" id="9795068at2"/>
<organism evidence="4 6">
    <name type="scientific">Methylacidiphilum kamchatkense Kam1</name>
    <dbReference type="NCBI Taxonomy" id="1202785"/>
    <lineage>
        <taxon>Bacteria</taxon>
        <taxon>Pseudomonadati</taxon>
        <taxon>Verrucomicrobiota</taxon>
        <taxon>Methylacidiphilae</taxon>
        <taxon>Methylacidiphilales</taxon>
        <taxon>Methylacidiphilaceae</taxon>
        <taxon>Methylacidiphilum (ex Ratnadevi et al. 2023)</taxon>
    </lineage>
</organism>
<evidence type="ECO:0000259" key="2">
    <source>
        <dbReference type="Pfam" id="PF13439"/>
    </source>
</evidence>
<keyword evidence="5" id="KW-1185">Reference proteome</keyword>
<evidence type="ECO:0000313" key="4">
    <source>
        <dbReference type="EMBL" id="QDQ42000.1"/>
    </source>
</evidence>
<feature type="domain" description="Glycosyltransferase subfamily 4-like N-terminal" evidence="2">
    <location>
        <begin position="18"/>
        <end position="126"/>
    </location>
</feature>
<dbReference type="STRING" id="1202785.A946_03980"/>
<dbReference type="EMBL" id="JQNX01000003">
    <property type="protein sequence ID" value="KIE58619.1"/>
    <property type="molecule type" value="Genomic_DNA"/>
</dbReference>
<evidence type="ECO:0000313" key="5">
    <source>
        <dbReference type="Proteomes" id="UP000031594"/>
    </source>
</evidence>
<feature type="domain" description="Glycosyl transferase family 1" evidence="1">
    <location>
        <begin position="171"/>
        <end position="313"/>
    </location>
</feature>
<dbReference type="Pfam" id="PF13439">
    <property type="entry name" value="Glyco_transf_4"/>
    <property type="match status" value="1"/>
</dbReference>
<protein>
    <submittedName>
        <fullName evidence="3">Glycosyl transferase</fullName>
    </submittedName>
    <submittedName>
        <fullName evidence="4">Glycosyltransferase involved in cell wall biosynthesis</fullName>
    </submittedName>
</protein>
<dbReference type="InterPro" id="IPR001296">
    <property type="entry name" value="Glyco_trans_1"/>
</dbReference>
<dbReference type="PANTHER" id="PTHR45947:SF3">
    <property type="entry name" value="SULFOQUINOVOSYL TRANSFERASE SQD2"/>
    <property type="match status" value="1"/>
</dbReference>
<dbReference type="Proteomes" id="UP000031594">
    <property type="component" value="Unassembled WGS sequence"/>
</dbReference>
<dbReference type="Pfam" id="PF00534">
    <property type="entry name" value="Glycos_transf_1"/>
    <property type="match status" value="1"/>
</dbReference>
<dbReference type="RefSeq" id="WP_039721100.1">
    <property type="nucleotide sequence ID" value="NZ_CP037899.1"/>
</dbReference>
<dbReference type="InterPro" id="IPR028098">
    <property type="entry name" value="Glyco_trans_4-like_N"/>
</dbReference>
<dbReference type="PANTHER" id="PTHR45947">
    <property type="entry name" value="SULFOQUINOVOSYL TRANSFERASE SQD2"/>
    <property type="match status" value="1"/>
</dbReference>
<gene>
    <name evidence="3" type="ORF">A946_03980</name>
    <name evidence="4" type="ORF">kam1_755</name>
</gene>
<dbReference type="CDD" id="cd03802">
    <property type="entry name" value="GT4_AviGT4-like"/>
    <property type="match status" value="1"/>
</dbReference>
<dbReference type="AlphaFoldDB" id="A0A0C1UQH1"/>
<dbReference type="EMBL" id="CP037899">
    <property type="protein sequence ID" value="QDQ42000.1"/>
    <property type="molecule type" value="Genomic_DNA"/>
</dbReference>
<evidence type="ECO:0000313" key="3">
    <source>
        <dbReference type="EMBL" id="KIE58619.1"/>
    </source>
</evidence>